<dbReference type="GO" id="GO:0009543">
    <property type="term" value="C:chloroplast thylakoid lumen"/>
    <property type="evidence" value="ECO:0007669"/>
    <property type="project" value="UniProtKB-SubCell"/>
</dbReference>
<reference evidence="5 6" key="1">
    <citation type="journal article" date="2021" name="Sci. Rep.">
        <title>Genome sequencing of the multicellular alga Astrephomene provides insights into convergent evolution of germ-soma differentiation.</title>
        <authorList>
            <person name="Yamashita S."/>
            <person name="Yamamoto K."/>
            <person name="Matsuzaki R."/>
            <person name="Suzuki S."/>
            <person name="Yamaguchi H."/>
            <person name="Hirooka S."/>
            <person name="Minakuchi Y."/>
            <person name="Miyagishima S."/>
            <person name="Kawachi M."/>
            <person name="Toyoda A."/>
            <person name="Nozaki H."/>
        </authorList>
    </citation>
    <scope>NUCLEOTIDE SEQUENCE [LARGE SCALE GENOMIC DNA]</scope>
    <source>
        <strain evidence="5 6">NIES-4017</strain>
    </source>
</reference>
<evidence type="ECO:0000256" key="4">
    <source>
        <dbReference type="RuleBase" id="RU368107"/>
    </source>
</evidence>
<dbReference type="GO" id="GO:0009535">
    <property type="term" value="C:chloroplast thylakoid membrane"/>
    <property type="evidence" value="ECO:0007669"/>
    <property type="project" value="TreeGrafter"/>
</dbReference>
<comment type="subcellular location">
    <subcellularLocation>
        <location evidence="4">Plastid</location>
        <location evidence="4">Chloroplast thylakoid lumen</location>
    </subcellularLocation>
</comment>
<dbReference type="EMBL" id="BMAR01000056">
    <property type="protein sequence ID" value="GFR51965.1"/>
    <property type="molecule type" value="Genomic_DNA"/>
</dbReference>
<dbReference type="Gene3D" id="1.10.8.110">
    <property type="entry name" value="Photosystem I PsaF, reaction centre subunit III"/>
    <property type="match status" value="1"/>
</dbReference>
<dbReference type="PANTHER" id="PTHR34939:SF1">
    <property type="entry name" value="PHOTOSYSTEM I REACTION CENTER SUBUNIT III, CHLOROPLASTIC"/>
    <property type="match status" value="1"/>
</dbReference>
<dbReference type="GO" id="GO:0015979">
    <property type="term" value="P:photosynthesis"/>
    <property type="evidence" value="ECO:0007669"/>
    <property type="project" value="UniProtKB-UniRule"/>
</dbReference>
<dbReference type="FunFam" id="1.10.8.110:FF:000001">
    <property type="entry name" value="Photosystem I reaction center subunit III"/>
    <property type="match status" value="1"/>
</dbReference>
<evidence type="ECO:0000313" key="6">
    <source>
        <dbReference type="Proteomes" id="UP001054857"/>
    </source>
</evidence>
<keyword evidence="4" id="KW-0150">Chloroplast</keyword>
<evidence type="ECO:0000256" key="2">
    <source>
        <dbReference type="ARBA" id="ARBA00022531"/>
    </source>
</evidence>
<dbReference type="Proteomes" id="UP001054857">
    <property type="component" value="Unassembled WGS sequence"/>
</dbReference>
<evidence type="ECO:0000256" key="3">
    <source>
        <dbReference type="ARBA" id="ARBA00022836"/>
    </source>
</evidence>
<keyword evidence="4" id="KW-0934">Plastid</keyword>
<name>A0AAD3HTF9_9CHLO</name>
<organism evidence="5 6">
    <name type="scientific">Astrephomene gubernaculifera</name>
    <dbReference type="NCBI Taxonomy" id="47775"/>
    <lineage>
        <taxon>Eukaryota</taxon>
        <taxon>Viridiplantae</taxon>
        <taxon>Chlorophyta</taxon>
        <taxon>core chlorophytes</taxon>
        <taxon>Chlorophyceae</taxon>
        <taxon>CS clade</taxon>
        <taxon>Chlamydomonadales</taxon>
        <taxon>Astrephomenaceae</taxon>
        <taxon>Astrephomene</taxon>
    </lineage>
</organism>
<dbReference type="InterPro" id="IPR036577">
    <property type="entry name" value="PSI_PsaF_sf"/>
</dbReference>
<sequence>DVRELRRLSVNLAQATVDQVTLVEKTSRVFYLTLLRKQSATMAVAMRSVKAQPAARPTTSRRASPIVCRARSDATAQIGTAMAASALAAAVTLAAPSAAFADISGLTPCSESKAYAKLEKKEIKGLERRLKQYEADSAPALALKTTIERTKNRFANYAKAGLLCGNDGLPHLISDPGLALKYGHAGEVFIPTFGFLYVAGYIGYVGRQYLLAAKQAAKPTDKEIIIDVPLALRLAGQGAGWPLAAFNELRAGTLTEKAENITVSPR</sequence>
<dbReference type="Pfam" id="PF02507">
    <property type="entry name" value="PSI_PsaF"/>
    <property type="match status" value="1"/>
</dbReference>
<comment type="function">
    <text evidence="4">Participates in efficiency of electron transfer from plastocyanin to P700 (or cytochrome c553 in algae and cyanobacteria). This plastocyanin-docking protein contributes to the specific association of plastocyanin to PSI.</text>
</comment>
<protein>
    <recommendedName>
        <fullName evidence="4">Photosystem I reaction center subunit III</fullName>
    </recommendedName>
    <alternativeName>
        <fullName evidence="4">PSI-F</fullName>
    </alternativeName>
</protein>
<feature type="non-terminal residue" evidence="5">
    <location>
        <position position="1"/>
    </location>
</feature>
<accession>A0AAD3HTF9</accession>
<proteinExistence type="inferred from homology"/>
<dbReference type="SUPFAM" id="SSF81536">
    <property type="entry name" value="Subunit III of photosystem I reaction centre, PsaF"/>
    <property type="match status" value="1"/>
</dbReference>
<dbReference type="PANTHER" id="PTHR34939">
    <property type="entry name" value="PHOTOSYSTEM I REACTION CENTER SUBUNIT III, CHLOROPLASTIC"/>
    <property type="match status" value="1"/>
</dbReference>
<gene>
    <name evidence="5" type="ORF">Agub_g14488</name>
</gene>
<evidence type="ECO:0000256" key="1">
    <source>
        <dbReference type="ARBA" id="ARBA00008386"/>
    </source>
</evidence>
<dbReference type="InterPro" id="IPR003666">
    <property type="entry name" value="PSI_PsaF"/>
</dbReference>
<dbReference type="GO" id="GO:0009538">
    <property type="term" value="C:photosystem I reaction center"/>
    <property type="evidence" value="ECO:0007669"/>
    <property type="project" value="UniProtKB-UniRule"/>
</dbReference>
<evidence type="ECO:0000313" key="5">
    <source>
        <dbReference type="EMBL" id="GFR51965.1"/>
    </source>
</evidence>
<keyword evidence="2 4" id="KW-0602">Photosynthesis</keyword>
<keyword evidence="4" id="KW-0793">Thylakoid</keyword>
<dbReference type="AlphaFoldDB" id="A0AAD3HTF9"/>
<keyword evidence="3 4" id="KW-0603">Photosystem I</keyword>
<comment type="similarity">
    <text evidence="1 4">Belongs to the PsaF family.</text>
</comment>
<comment type="caution">
    <text evidence="5">The sequence shown here is derived from an EMBL/GenBank/DDBJ whole genome shotgun (WGS) entry which is preliminary data.</text>
</comment>
<keyword evidence="6" id="KW-1185">Reference proteome</keyword>